<proteinExistence type="predicted"/>
<feature type="region of interest" description="Disordered" evidence="1">
    <location>
        <begin position="346"/>
        <end position="368"/>
    </location>
</feature>
<gene>
    <name evidence="2" type="ORF">EJ08DRAFT_699457</name>
</gene>
<dbReference type="AlphaFoldDB" id="A0A9P4NM25"/>
<name>A0A9P4NM25_9PEZI</name>
<feature type="region of interest" description="Disordered" evidence="1">
    <location>
        <begin position="136"/>
        <end position="211"/>
    </location>
</feature>
<evidence type="ECO:0000313" key="2">
    <source>
        <dbReference type="EMBL" id="KAF2427719.1"/>
    </source>
</evidence>
<reference evidence="2" key="1">
    <citation type="journal article" date="2020" name="Stud. Mycol.">
        <title>101 Dothideomycetes genomes: a test case for predicting lifestyles and emergence of pathogens.</title>
        <authorList>
            <person name="Haridas S."/>
            <person name="Albert R."/>
            <person name="Binder M."/>
            <person name="Bloem J."/>
            <person name="Labutti K."/>
            <person name="Salamov A."/>
            <person name="Andreopoulos B."/>
            <person name="Baker S."/>
            <person name="Barry K."/>
            <person name="Bills G."/>
            <person name="Bluhm B."/>
            <person name="Cannon C."/>
            <person name="Castanera R."/>
            <person name="Culley D."/>
            <person name="Daum C."/>
            <person name="Ezra D."/>
            <person name="Gonzalez J."/>
            <person name="Henrissat B."/>
            <person name="Kuo A."/>
            <person name="Liang C."/>
            <person name="Lipzen A."/>
            <person name="Lutzoni F."/>
            <person name="Magnuson J."/>
            <person name="Mondo S."/>
            <person name="Nolan M."/>
            <person name="Ohm R."/>
            <person name="Pangilinan J."/>
            <person name="Park H.-J."/>
            <person name="Ramirez L."/>
            <person name="Alfaro M."/>
            <person name="Sun H."/>
            <person name="Tritt A."/>
            <person name="Yoshinaga Y."/>
            <person name="Zwiers L.-H."/>
            <person name="Turgeon B."/>
            <person name="Goodwin S."/>
            <person name="Spatafora J."/>
            <person name="Crous P."/>
            <person name="Grigoriev I."/>
        </authorList>
    </citation>
    <scope>NUCLEOTIDE SEQUENCE</scope>
    <source>
        <strain evidence="2">CBS 130266</strain>
    </source>
</reference>
<keyword evidence="3" id="KW-1185">Reference proteome</keyword>
<dbReference type="EMBL" id="MU007058">
    <property type="protein sequence ID" value="KAF2427719.1"/>
    <property type="molecule type" value="Genomic_DNA"/>
</dbReference>
<comment type="caution">
    <text evidence="2">The sequence shown here is derived from an EMBL/GenBank/DDBJ whole genome shotgun (WGS) entry which is preliminary data.</text>
</comment>
<feature type="compositionally biased region" description="Basic and acidic residues" evidence="1">
    <location>
        <begin position="172"/>
        <end position="189"/>
    </location>
</feature>
<dbReference type="OrthoDB" id="2563155at2759"/>
<evidence type="ECO:0000313" key="3">
    <source>
        <dbReference type="Proteomes" id="UP000800235"/>
    </source>
</evidence>
<organism evidence="2 3">
    <name type="scientific">Tothia fuscella</name>
    <dbReference type="NCBI Taxonomy" id="1048955"/>
    <lineage>
        <taxon>Eukaryota</taxon>
        <taxon>Fungi</taxon>
        <taxon>Dikarya</taxon>
        <taxon>Ascomycota</taxon>
        <taxon>Pezizomycotina</taxon>
        <taxon>Dothideomycetes</taxon>
        <taxon>Pleosporomycetidae</taxon>
        <taxon>Venturiales</taxon>
        <taxon>Cylindrosympodiaceae</taxon>
        <taxon>Tothia</taxon>
    </lineage>
</organism>
<protein>
    <submittedName>
        <fullName evidence="2">Uncharacterized protein</fullName>
    </submittedName>
</protein>
<dbReference type="Proteomes" id="UP000800235">
    <property type="component" value="Unassembled WGS sequence"/>
</dbReference>
<accession>A0A9P4NM25</accession>
<sequence length="368" mass="40582">MVKKQSQYSSDCASTSWNLPISGFRSRVAYVPPHLRNKTAVASKPDTPSKQEDNFFTVRDILYHYCRKDDENRDTAADSTQATLNATPDSKGKLAYVCLFHDSNPRWESGNIIFVKSNLGLLPGYGEAEKPWGKVSGEVEKPWGKVSGEDSGIGAEEGVEKTGDGKITGGDAEIKREDAKPSDEDEKRTAGMIKEPQPPPGHHDSTQKASEPALPLQDIPALDITPTATTPIAVFEEQSQGFLFLGYYKITNIALLVPFSTALTRMLEQKWQPKFDKYRKSKQKARDAESWKKSFSVEWAVIRFEKMVEGGEEDVPAAPKIENAPVIGRGRGDASGKSVNEMLAELRVNEGGAKDEENDGGEEKKEVE</sequence>
<evidence type="ECO:0000256" key="1">
    <source>
        <dbReference type="SAM" id="MobiDB-lite"/>
    </source>
</evidence>